<dbReference type="Pfam" id="PF02696">
    <property type="entry name" value="SelO"/>
    <property type="match status" value="1"/>
</dbReference>
<feature type="binding site" evidence="8">
    <location>
        <position position="88"/>
    </location>
    <ligand>
        <name>ATP</name>
        <dbReference type="ChEBI" id="CHEBI:30616"/>
    </ligand>
</feature>
<protein>
    <recommendedName>
        <fullName evidence="8">Protein nucleotidyltransferase YdiU</fullName>
        <ecNumber evidence="8">2.7.7.-</ecNumber>
    </recommendedName>
    <alternativeName>
        <fullName evidence="8">Protein adenylyltransferase YdiU</fullName>
        <ecNumber evidence="8">2.7.7.108</ecNumber>
    </alternativeName>
    <alternativeName>
        <fullName evidence="8">Protein uridylyltransferase YdiU</fullName>
        <ecNumber evidence="8">2.7.7.-</ecNumber>
    </alternativeName>
</protein>
<keyword evidence="3 8" id="KW-0548">Nucleotidyltransferase</keyword>
<comment type="catalytic activity">
    <reaction evidence="8">
        <text>L-histidyl-[protein] + UTP = N(tele)-(5'-uridylyl)-L-histidyl-[protein] + diphosphate</text>
        <dbReference type="Rhea" id="RHEA:83891"/>
        <dbReference type="Rhea" id="RHEA-COMP:9745"/>
        <dbReference type="Rhea" id="RHEA-COMP:20239"/>
        <dbReference type="ChEBI" id="CHEBI:29979"/>
        <dbReference type="ChEBI" id="CHEBI:33019"/>
        <dbReference type="ChEBI" id="CHEBI:46398"/>
        <dbReference type="ChEBI" id="CHEBI:233474"/>
    </reaction>
</comment>
<gene>
    <name evidence="8" type="primary">ydiU</name>
    <name evidence="8" type="synonym">selO</name>
    <name evidence="9" type="ORF">ACFOOG_04790</name>
</gene>
<comment type="caution">
    <text evidence="9">The sequence shown here is derived from an EMBL/GenBank/DDBJ whole genome shotgun (WGS) entry which is preliminary data.</text>
</comment>
<dbReference type="HAMAP" id="MF_00692">
    <property type="entry name" value="SelO"/>
    <property type="match status" value="1"/>
</dbReference>
<evidence type="ECO:0000256" key="2">
    <source>
        <dbReference type="ARBA" id="ARBA00022679"/>
    </source>
</evidence>
<comment type="cofactor">
    <cofactor evidence="8">
        <name>Mg(2+)</name>
        <dbReference type="ChEBI" id="CHEBI:18420"/>
    </cofactor>
    <cofactor evidence="8">
        <name>Mn(2+)</name>
        <dbReference type="ChEBI" id="CHEBI:29035"/>
    </cofactor>
</comment>
<comment type="similarity">
    <text evidence="1 8">Belongs to the SELO family.</text>
</comment>
<evidence type="ECO:0000256" key="1">
    <source>
        <dbReference type="ARBA" id="ARBA00009747"/>
    </source>
</evidence>
<organism evidence="9 10">
    <name type="scientific">Saccharospirillum mangrovi</name>
    <dbReference type="NCBI Taxonomy" id="2161747"/>
    <lineage>
        <taxon>Bacteria</taxon>
        <taxon>Pseudomonadati</taxon>
        <taxon>Pseudomonadota</taxon>
        <taxon>Gammaproteobacteria</taxon>
        <taxon>Oceanospirillales</taxon>
        <taxon>Saccharospirillaceae</taxon>
        <taxon>Saccharospirillum</taxon>
    </lineage>
</organism>
<evidence type="ECO:0000256" key="6">
    <source>
        <dbReference type="ARBA" id="ARBA00022840"/>
    </source>
</evidence>
<feature type="binding site" evidence="8">
    <location>
        <position position="258"/>
    </location>
    <ligand>
        <name>Mg(2+)</name>
        <dbReference type="ChEBI" id="CHEBI:18420"/>
    </ligand>
</feature>
<feature type="binding site" evidence="8">
    <location>
        <position position="249"/>
    </location>
    <ligand>
        <name>Mg(2+)</name>
        <dbReference type="ChEBI" id="CHEBI:18420"/>
    </ligand>
</feature>
<dbReference type="NCBIfam" id="NF000658">
    <property type="entry name" value="PRK00029.1"/>
    <property type="match status" value="1"/>
</dbReference>
<feature type="binding site" evidence="8">
    <location>
        <position position="109"/>
    </location>
    <ligand>
        <name>ATP</name>
        <dbReference type="ChEBI" id="CHEBI:30616"/>
    </ligand>
</feature>
<evidence type="ECO:0000313" key="10">
    <source>
        <dbReference type="Proteomes" id="UP001595617"/>
    </source>
</evidence>
<feature type="binding site" evidence="8">
    <location>
        <position position="89"/>
    </location>
    <ligand>
        <name>ATP</name>
        <dbReference type="ChEBI" id="CHEBI:30616"/>
    </ligand>
</feature>
<keyword evidence="2 8" id="KW-0808">Transferase</keyword>
<keyword evidence="8" id="KW-0464">Manganese</keyword>
<feature type="binding site" evidence="8">
    <location>
        <position position="122"/>
    </location>
    <ligand>
        <name>ATP</name>
        <dbReference type="ChEBI" id="CHEBI:30616"/>
    </ligand>
</feature>
<comment type="catalytic activity">
    <reaction evidence="8">
        <text>L-seryl-[protein] + UTP = O-(5'-uridylyl)-L-seryl-[protein] + diphosphate</text>
        <dbReference type="Rhea" id="RHEA:64604"/>
        <dbReference type="Rhea" id="RHEA-COMP:9863"/>
        <dbReference type="Rhea" id="RHEA-COMP:16635"/>
        <dbReference type="ChEBI" id="CHEBI:29999"/>
        <dbReference type="ChEBI" id="CHEBI:33019"/>
        <dbReference type="ChEBI" id="CHEBI:46398"/>
        <dbReference type="ChEBI" id="CHEBI:156051"/>
    </reaction>
</comment>
<evidence type="ECO:0000256" key="4">
    <source>
        <dbReference type="ARBA" id="ARBA00022723"/>
    </source>
</evidence>
<feature type="binding site" evidence="8">
    <location>
        <position position="172"/>
    </location>
    <ligand>
        <name>ATP</name>
        <dbReference type="ChEBI" id="CHEBI:30616"/>
    </ligand>
</feature>
<feature type="binding site" evidence="8">
    <location>
        <position position="179"/>
    </location>
    <ligand>
        <name>ATP</name>
        <dbReference type="ChEBI" id="CHEBI:30616"/>
    </ligand>
</feature>
<comment type="catalytic activity">
    <reaction evidence="8">
        <text>L-threonyl-[protein] + ATP = 3-O-(5'-adenylyl)-L-threonyl-[protein] + diphosphate</text>
        <dbReference type="Rhea" id="RHEA:54292"/>
        <dbReference type="Rhea" id="RHEA-COMP:11060"/>
        <dbReference type="Rhea" id="RHEA-COMP:13847"/>
        <dbReference type="ChEBI" id="CHEBI:30013"/>
        <dbReference type="ChEBI" id="CHEBI:30616"/>
        <dbReference type="ChEBI" id="CHEBI:33019"/>
        <dbReference type="ChEBI" id="CHEBI:138113"/>
        <dbReference type="EC" id="2.7.7.108"/>
    </reaction>
</comment>
<keyword evidence="5 8" id="KW-0547">Nucleotide-binding</keyword>
<keyword evidence="6 8" id="KW-0067">ATP-binding</keyword>
<comment type="catalytic activity">
    <reaction evidence="8">
        <text>L-seryl-[protein] + ATP = 3-O-(5'-adenylyl)-L-seryl-[protein] + diphosphate</text>
        <dbReference type="Rhea" id="RHEA:58120"/>
        <dbReference type="Rhea" id="RHEA-COMP:9863"/>
        <dbReference type="Rhea" id="RHEA-COMP:15073"/>
        <dbReference type="ChEBI" id="CHEBI:29999"/>
        <dbReference type="ChEBI" id="CHEBI:30616"/>
        <dbReference type="ChEBI" id="CHEBI:33019"/>
        <dbReference type="ChEBI" id="CHEBI:142516"/>
        <dbReference type="EC" id="2.7.7.108"/>
    </reaction>
</comment>
<accession>A0ABV7ZWK9</accession>
<proteinExistence type="inferred from homology"/>
<feature type="active site" description="Proton acceptor" evidence="8">
    <location>
        <position position="248"/>
    </location>
</feature>
<dbReference type="RefSeq" id="WP_380693963.1">
    <property type="nucleotide sequence ID" value="NZ_JBHRYR010000002.1"/>
</dbReference>
<dbReference type="EC" id="2.7.7.-" evidence="8"/>
<keyword evidence="7 8" id="KW-0460">Magnesium</keyword>
<keyword evidence="10" id="KW-1185">Reference proteome</keyword>
<evidence type="ECO:0000313" key="9">
    <source>
        <dbReference type="EMBL" id="MFC3852148.1"/>
    </source>
</evidence>
<dbReference type="InterPro" id="IPR003846">
    <property type="entry name" value="SelO"/>
</dbReference>
<name>A0ABV7ZWK9_9GAMM</name>
<dbReference type="EC" id="2.7.7.108" evidence="8"/>
<dbReference type="PANTHER" id="PTHR32057:SF14">
    <property type="entry name" value="PROTEIN ADENYLYLTRANSFERASE SELO, MITOCHONDRIAL"/>
    <property type="match status" value="1"/>
</dbReference>
<evidence type="ECO:0000256" key="5">
    <source>
        <dbReference type="ARBA" id="ARBA00022741"/>
    </source>
</evidence>
<dbReference type="PANTHER" id="PTHR32057">
    <property type="entry name" value="PROTEIN ADENYLYLTRANSFERASE SELO, MITOCHONDRIAL"/>
    <property type="match status" value="1"/>
</dbReference>
<comment type="function">
    <text evidence="8">Nucleotidyltransferase involved in the post-translational modification of proteins. It can catalyze the addition of adenosine monophosphate (AMP) or uridine monophosphate (UMP) to a protein, resulting in modifications known as AMPylation and UMPylation.</text>
</comment>
<dbReference type="Proteomes" id="UP001595617">
    <property type="component" value="Unassembled WGS sequence"/>
</dbReference>
<comment type="catalytic activity">
    <reaction evidence="8">
        <text>L-tyrosyl-[protein] + ATP = O-(5'-adenylyl)-L-tyrosyl-[protein] + diphosphate</text>
        <dbReference type="Rhea" id="RHEA:54288"/>
        <dbReference type="Rhea" id="RHEA-COMP:10136"/>
        <dbReference type="Rhea" id="RHEA-COMP:13846"/>
        <dbReference type="ChEBI" id="CHEBI:30616"/>
        <dbReference type="ChEBI" id="CHEBI:33019"/>
        <dbReference type="ChEBI" id="CHEBI:46858"/>
        <dbReference type="ChEBI" id="CHEBI:83624"/>
        <dbReference type="EC" id="2.7.7.108"/>
    </reaction>
</comment>
<feature type="binding site" evidence="8">
    <location>
        <position position="258"/>
    </location>
    <ligand>
        <name>ATP</name>
        <dbReference type="ChEBI" id="CHEBI:30616"/>
    </ligand>
</feature>
<evidence type="ECO:0000256" key="3">
    <source>
        <dbReference type="ARBA" id="ARBA00022695"/>
    </source>
</evidence>
<feature type="binding site" evidence="8">
    <location>
        <position position="121"/>
    </location>
    <ligand>
        <name>ATP</name>
        <dbReference type="ChEBI" id="CHEBI:30616"/>
    </ligand>
</feature>
<evidence type="ECO:0000256" key="7">
    <source>
        <dbReference type="ARBA" id="ARBA00022842"/>
    </source>
</evidence>
<reference evidence="10" key="1">
    <citation type="journal article" date="2019" name="Int. J. Syst. Evol. Microbiol.">
        <title>The Global Catalogue of Microorganisms (GCM) 10K type strain sequencing project: providing services to taxonomists for standard genome sequencing and annotation.</title>
        <authorList>
            <consortium name="The Broad Institute Genomics Platform"/>
            <consortium name="The Broad Institute Genome Sequencing Center for Infectious Disease"/>
            <person name="Wu L."/>
            <person name="Ma J."/>
        </authorList>
    </citation>
    <scope>NUCLEOTIDE SEQUENCE [LARGE SCALE GENOMIC DNA]</scope>
    <source>
        <strain evidence="10">IBRC 10765</strain>
    </source>
</reference>
<keyword evidence="4 8" id="KW-0479">Metal-binding</keyword>
<evidence type="ECO:0000256" key="8">
    <source>
        <dbReference type="HAMAP-Rule" id="MF_00692"/>
    </source>
</evidence>
<sequence length="479" mass="52863">MTPFTFANRYAQLPSAFFARQLPIPVAAPTLITFNSALAEELGYQGSVEAEQLARWFSGNEVIPGADPLAQAYAGHQFGHFVPQLGDGRAILLGDVLDVRGQVRDLQLKGAGRTPFSRGGDGRAPIGPVLREYLLSEAMHALGVPTTRALAAVTTGERIFRDVSVPGAILTRVAASHIRIGTFQFFAARGNKTALHALTEHSLARHYPDRLQDPVPTMALLEEVVKRQAALVAHWMGLGFIHGVMNTDNMTISGETIDYGPCAFMENYAPDRVFSSIDRDGRYAYDQQPGIAQWNLARLAEALLNADEDPNTHLAEAERIIGSFKTHYDAAWLAVFGAKLGLTHVESDDRVLIERYLAELHQSDQDFTRGFASLLSTLKQLPTDVWVSEDWLADWQARLARDGTTPEQQFALLQRSNPVVIPRNHWVATVIQAAEDHADFTPFKALLAAVTRPFEHPDNSAYEQPAPPEERVFRTFCGT</sequence>
<feature type="binding site" evidence="8">
    <location>
        <position position="86"/>
    </location>
    <ligand>
        <name>ATP</name>
        <dbReference type="ChEBI" id="CHEBI:30616"/>
    </ligand>
</feature>
<dbReference type="EMBL" id="JBHRYR010000002">
    <property type="protein sequence ID" value="MFC3852148.1"/>
    <property type="molecule type" value="Genomic_DNA"/>
</dbReference>
<comment type="catalytic activity">
    <reaction evidence="8">
        <text>L-tyrosyl-[protein] + UTP = O-(5'-uridylyl)-L-tyrosyl-[protein] + diphosphate</text>
        <dbReference type="Rhea" id="RHEA:83887"/>
        <dbReference type="Rhea" id="RHEA-COMP:10136"/>
        <dbReference type="Rhea" id="RHEA-COMP:20238"/>
        <dbReference type="ChEBI" id="CHEBI:33019"/>
        <dbReference type="ChEBI" id="CHEBI:46398"/>
        <dbReference type="ChEBI" id="CHEBI:46858"/>
        <dbReference type="ChEBI" id="CHEBI:90602"/>
    </reaction>
</comment>